<feature type="compositionally biased region" description="Basic residues" evidence="1">
    <location>
        <begin position="127"/>
        <end position="136"/>
    </location>
</feature>
<feature type="region of interest" description="Disordered" evidence="1">
    <location>
        <begin position="1"/>
        <end position="72"/>
    </location>
</feature>
<organism evidence="2">
    <name type="scientific">uncultured Solirubrobacteraceae bacterium</name>
    <dbReference type="NCBI Taxonomy" id="1162706"/>
    <lineage>
        <taxon>Bacteria</taxon>
        <taxon>Bacillati</taxon>
        <taxon>Actinomycetota</taxon>
        <taxon>Thermoleophilia</taxon>
        <taxon>Solirubrobacterales</taxon>
        <taxon>Solirubrobacteraceae</taxon>
        <taxon>environmental samples</taxon>
    </lineage>
</organism>
<name>A0A6J4SPY4_9ACTN</name>
<evidence type="ECO:0000256" key="1">
    <source>
        <dbReference type="SAM" id="MobiDB-lite"/>
    </source>
</evidence>
<sequence>EHDDGRHPQPHRADRAHPEQGRDAQALDRLDHRVHRRHDPGDPVAHPAGVGPGHLAQAGRRDHGGPGDLDRLEDHLRGLHERVRERLDLALVLQLVPRLGRRDHAHDPLREHGGLRVLAREVPGQRVHVHPHRRRPDRAVPGAHRPAVRGAQRLRHGRHLLGDDPPAGCRADRGARVQAVLRRDPGRARGERPPRRGEHVPDLLADLDAARQAGHRRGGDLHVRHVVEQLPVAVHHHLGTRPADHPGRPGHRAELLRRPVRPGHGAVAPRCAAPLHHVRAVPAADRGGHLQHRPQGL</sequence>
<feature type="compositionally biased region" description="Basic and acidic residues" evidence="1">
    <location>
        <begin position="1"/>
        <end position="31"/>
    </location>
</feature>
<reference evidence="2" key="1">
    <citation type="submission" date="2020-02" db="EMBL/GenBank/DDBJ databases">
        <authorList>
            <person name="Meier V. D."/>
        </authorList>
    </citation>
    <scope>NUCLEOTIDE SEQUENCE</scope>
    <source>
        <strain evidence="2">AVDCRST_MAG13</strain>
    </source>
</reference>
<feature type="non-terminal residue" evidence="2">
    <location>
        <position position="1"/>
    </location>
</feature>
<feature type="region of interest" description="Disordered" evidence="1">
    <location>
        <begin position="126"/>
        <end position="145"/>
    </location>
</feature>
<dbReference type="AlphaFoldDB" id="A0A6J4SPY4"/>
<dbReference type="EMBL" id="CADCVO010000365">
    <property type="protein sequence ID" value="CAA9501553.1"/>
    <property type="molecule type" value="Genomic_DNA"/>
</dbReference>
<proteinExistence type="predicted"/>
<evidence type="ECO:0000313" key="2">
    <source>
        <dbReference type="EMBL" id="CAA9501553.1"/>
    </source>
</evidence>
<protein>
    <submittedName>
        <fullName evidence="2">ABC transporter, permease protein 2 (Cluster 1, maltose/g3p/polyamine/iron)</fullName>
    </submittedName>
</protein>
<accession>A0A6J4SPY4</accession>
<feature type="non-terminal residue" evidence="2">
    <location>
        <position position="297"/>
    </location>
</feature>
<gene>
    <name evidence="2" type="ORF">AVDCRST_MAG13-2292</name>
</gene>
<feature type="compositionally biased region" description="Basic and acidic residues" evidence="1">
    <location>
        <begin position="59"/>
        <end position="72"/>
    </location>
</feature>